<evidence type="ECO:0000259" key="15">
    <source>
        <dbReference type="PROSITE" id="PS50109"/>
    </source>
</evidence>
<keyword evidence="18" id="KW-1185">Reference proteome</keyword>
<dbReference type="InterPro" id="IPR036890">
    <property type="entry name" value="HATPase_C_sf"/>
</dbReference>
<dbReference type="InterPro" id="IPR029151">
    <property type="entry name" value="Sensor-like_sf"/>
</dbReference>
<dbReference type="Pfam" id="PF00672">
    <property type="entry name" value="HAMP"/>
    <property type="match status" value="1"/>
</dbReference>
<name>A0A4R6N3P9_9BURK</name>
<dbReference type="InterPro" id="IPR003594">
    <property type="entry name" value="HATPase_dom"/>
</dbReference>
<protein>
    <recommendedName>
        <fullName evidence="3">histidine kinase</fullName>
        <ecNumber evidence="3">2.7.13.3</ecNumber>
    </recommendedName>
</protein>
<dbReference type="RefSeq" id="WP_133604215.1">
    <property type="nucleotide sequence ID" value="NZ_JAUFPJ010000007.1"/>
</dbReference>
<keyword evidence="11 14" id="KW-1133">Transmembrane helix</keyword>
<evidence type="ECO:0000256" key="11">
    <source>
        <dbReference type="ARBA" id="ARBA00022989"/>
    </source>
</evidence>
<dbReference type="PANTHER" id="PTHR43065">
    <property type="entry name" value="SENSOR HISTIDINE KINASE"/>
    <property type="match status" value="1"/>
</dbReference>
<dbReference type="GO" id="GO:0005886">
    <property type="term" value="C:plasma membrane"/>
    <property type="evidence" value="ECO:0007669"/>
    <property type="project" value="UniProtKB-SubCell"/>
</dbReference>
<evidence type="ECO:0000259" key="16">
    <source>
        <dbReference type="PROSITE" id="PS50885"/>
    </source>
</evidence>
<dbReference type="GO" id="GO:0000155">
    <property type="term" value="F:phosphorelay sensor kinase activity"/>
    <property type="evidence" value="ECO:0007669"/>
    <property type="project" value="InterPro"/>
</dbReference>
<accession>A0A4R6N3P9</accession>
<feature type="domain" description="HAMP" evidence="16">
    <location>
        <begin position="350"/>
        <end position="403"/>
    </location>
</feature>
<dbReference type="Pfam" id="PF02518">
    <property type="entry name" value="HATPase_c"/>
    <property type="match status" value="1"/>
</dbReference>
<dbReference type="SMART" id="SM00388">
    <property type="entry name" value="HisKA"/>
    <property type="match status" value="1"/>
</dbReference>
<dbReference type="PROSITE" id="PS50109">
    <property type="entry name" value="HIS_KIN"/>
    <property type="match status" value="1"/>
</dbReference>
<keyword evidence="9" id="KW-0418">Kinase</keyword>
<feature type="transmembrane region" description="Helical" evidence="14">
    <location>
        <begin position="12"/>
        <end position="33"/>
    </location>
</feature>
<keyword evidence="4" id="KW-1003">Cell membrane</keyword>
<feature type="domain" description="Histidine kinase" evidence="15">
    <location>
        <begin position="445"/>
        <end position="657"/>
    </location>
</feature>
<dbReference type="Pfam" id="PF00512">
    <property type="entry name" value="HisKA"/>
    <property type="match status" value="1"/>
</dbReference>
<keyword evidence="5" id="KW-0597">Phosphoprotein</keyword>
<evidence type="ECO:0000256" key="1">
    <source>
        <dbReference type="ARBA" id="ARBA00000085"/>
    </source>
</evidence>
<dbReference type="SUPFAM" id="SSF103190">
    <property type="entry name" value="Sensory domain-like"/>
    <property type="match status" value="1"/>
</dbReference>
<dbReference type="InterPro" id="IPR033463">
    <property type="entry name" value="sCache_3"/>
</dbReference>
<sequence length="661" mass="72387">MKQPLSLRTKLLLLSLLPLWAVLPLLGLILVYWGDAAFDRLLITKVRSDLAVAKGYFERVQGEIAGGTRAAASAHRLVHLLQNQRLQDLPALLADARREHQLEFINLLGPEGELRANEFGLVAPQGAPLPELVADNNGNLASVALLQPELLQQIAPALGDRLGIPLLPTPNAAPSERSREERAMVLIARAPIHDAQGRLLGHLLGGVLLNRNLPFIDHLNEIVYPEGALPAGSQGTATLFLEDVRISTNVRLFESSRGERAIGTRVSQQVREQVLGSGGTWLARAFVVKDWYISAYLPLSNKDGQRVGMLYVGFLERPFQWAKYSVLAGVACVFLAVMLLAAWVSLRWAGSIFRPVERMARTMARVESGESDARVGLLPARDELGSLAGHLDHLLDTVDDKTRALQRWGEELDRKVAERSADLEAAQTQLLHSEKLATVGQLTASIAHEINNPIAVIQGNLDLMRELLGPAAEPARAEIRLIDQQIERMRLIVTQLLQYARPGEYAGYVEPVDPGEALDSSLLLVEHLLSRARIQVRRDYRARRSVGINRQELQQVLINLMVNAAQAMPDGGRLSLSTEDWDGPAGAGVRIAVCDTGPGLSPEMMARLFQPFVTSKAEGTGLGLWISRSIVQRYQGELRAEADPEGACFSLLLLSEPTQAA</sequence>
<dbReference type="Gene3D" id="3.30.565.10">
    <property type="entry name" value="Histidine kinase-like ATPase, C-terminal domain"/>
    <property type="match status" value="1"/>
</dbReference>
<keyword evidence="12" id="KW-0902">Two-component regulatory system</keyword>
<keyword evidence="13 14" id="KW-0472">Membrane</keyword>
<dbReference type="PANTHER" id="PTHR43065:SF10">
    <property type="entry name" value="PEROXIDE STRESS-ACTIVATED HISTIDINE KINASE MAK3"/>
    <property type="match status" value="1"/>
</dbReference>
<dbReference type="AlphaFoldDB" id="A0A4R6N3P9"/>
<evidence type="ECO:0000256" key="10">
    <source>
        <dbReference type="ARBA" id="ARBA00022840"/>
    </source>
</evidence>
<evidence type="ECO:0000313" key="18">
    <source>
        <dbReference type="Proteomes" id="UP000295357"/>
    </source>
</evidence>
<dbReference type="PRINTS" id="PR00344">
    <property type="entry name" value="BCTRLSENSOR"/>
</dbReference>
<keyword evidence="8" id="KW-0547">Nucleotide-binding</keyword>
<dbReference type="Pfam" id="PF17202">
    <property type="entry name" value="sCache_3_3"/>
    <property type="match status" value="1"/>
</dbReference>
<gene>
    <name evidence="17" type="ORF">DFR39_106201</name>
</gene>
<evidence type="ECO:0000256" key="8">
    <source>
        <dbReference type="ARBA" id="ARBA00022741"/>
    </source>
</evidence>
<reference evidence="17 18" key="1">
    <citation type="submission" date="2019-03" db="EMBL/GenBank/DDBJ databases">
        <title>Genomic Encyclopedia of Type Strains, Phase IV (KMG-IV): sequencing the most valuable type-strain genomes for metagenomic binning, comparative biology and taxonomic classification.</title>
        <authorList>
            <person name="Goeker M."/>
        </authorList>
    </citation>
    <scope>NUCLEOTIDE SEQUENCE [LARGE SCALE GENOMIC DNA]</scope>
    <source>
        <strain evidence="17 18">DSM 25082</strain>
    </source>
</reference>
<keyword evidence="10" id="KW-0067">ATP-binding</keyword>
<comment type="catalytic activity">
    <reaction evidence="1">
        <text>ATP + protein L-histidine = ADP + protein N-phospho-L-histidine.</text>
        <dbReference type="EC" id="2.7.13.3"/>
    </reaction>
</comment>
<evidence type="ECO:0000313" key="17">
    <source>
        <dbReference type="EMBL" id="TDP07935.1"/>
    </source>
</evidence>
<dbReference type="Proteomes" id="UP000295357">
    <property type="component" value="Unassembled WGS sequence"/>
</dbReference>
<evidence type="ECO:0000256" key="4">
    <source>
        <dbReference type="ARBA" id="ARBA00022475"/>
    </source>
</evidence>
<dbReference type="SUPFAM" id="SSF47384">
    <property type="entry name" value="Homodimeric domain of signal transducing histidine kinase"/>
    <property type="match status" value="1"/>
</dbReference>
<keyword evidence="7 14" id="KW-0812">Transmembrane</keyword>
<evidence type="ECO:0000256" key="3">
    <source>
        <dbReference type="ARBA" id="ARBA00012438"/>
    </source>
</evidence>
<proteinExistence type="predicted"/>
<evidence type="ECO:0000256" key="13">
    <source>
        <dbReference type="ARBA" id="ARBA00023136"/>
    </source>
</evidence>
<dbReference type="Gene3D" id="1.10.287.130">
    <property type="match status" value="1"/>
</dbReference>
<dbReference type="SUPFAM" id="SSF158472">
    <property type="entry name" value="HAMP domain-like"/>
    <property type="match status" value="1"/>
</dbReference>
<evidence type="ECO:0000256" key="12">
    <source>
        <dbReference type="ARBA" id="ARBA00023012"/>
    </source>
</evidence>
<dbReference type="SMART" id="SM00387">
    <property type="entry name" value="HATPase_c"/>
    <property type="match status" value="1"/>
</dbReference>
<dbReference type="GO" id="GO:0005524">
    <property type="term" value="F:ATP binding"/>
    <property type="evidence" value="ECO:0007669"/>
    <property type="project" value="UniProtKB-KW"/>
</dbReference>
<dbReference type="CDD" id="cd00082">
    <property type="entry name" value="HisKA"/>
    <property type="match status" value="1"/>
</dbReference>
<comment type="caution">
    <text evidence="17">The sequence shown here is derived from an EMBL/GenBank/DDBJ whole genome shotgun (WGS) entry which is preliminary data.</text>
</comment>
<feature type="transmembrane region" description="Helical" evidence="14">
    <location>
        <begin position="324"/>
        <end position="349"/>
    </location>
</feature>
<organism evidence="17 18">
    <name type="scientific">Roseateles asaccharophilus</name>
    <dbReference type="NCBI Taxonomy" id="582607"/>
    <lineage>
        <taxon>Bacteria</taxon>
        <taxon>Pseudomonadati</taxon>
        <taxon>Pseudomonadota</taxon>
        <taxon>Betaproteobacteria</taxon>
        <taxon>Burkholderiales</taxon>
        <taxon>Sphaerotilaceae</taxon>
        <taxon>Roseateles</taxon>
    </lineage>
</organism>
<dbReference type="OrthoDB" id="224978at2"/>
<evidence type="ECO:0000256" key="7">
    <source>
        <dbReference type="ARBA" id="ARBA00022692"/>
    </source>
</evidence>
<evidence type="ECO:0000256" key="14">
    <source>
        <dbReference type="SAM" id="Phobius"/>
    </source>
</evidence>
<evidence type="ECO:0000256" key="5">
    <source>
        <dbReference type="ARBA" id="ARBA00022553"/>
    </source>
</evidence>
<dbReference type="SUPFAM" id="SSF55874">
    <property type="entry name" value="ATPase domain of HSP90 chaperone/DNA topoisomerase II/histidine kinase"/>
    <property type="match status" value="1"/>
</dbReference>
<evidence type="ECO:0000256" key="6">
    <source>
        <dbReference type="ARBA" id="ARBA00022679"/>
    </source>
</evidence>
<dbReference type="InterPro" id="IPR036097">
    <property type="entry name" value="HisK_dim/P_sf"/>
</dbReference>
<dbReference type="CDD" id="cd06225">
    <property type="entry name" value="HAMP"/>
    <property type="match status" value="1"/>
</dbReference>
<dbReference type="SMART" id="SM00304">
    <property type="entry name" value="HAMP"/>
    <property type="match status" value="1"/>
</dbReference>
<dbReference type="InterPro" id="IPR003661">
    <property type="entry name" value="HisK_dim/P_dom"/>
</dbReference>
<dbReference type="InterPro" id="IPR004358">
    <property type="entry name" value="Sig_transdc_His_kin-like_C"/>
</dbReference>
<evidence type="ECO:0000256" key="9">
    <source>
        <dbReference type="ARBA" id="ARBA00022777"/>
    </source>
</evidence>
<evidence type="ECO:0000256" key="2">
    <source>
        <dbReference type="ARBA" id="ARBA00004651"/>
    </source>
</evidence>
<dbReference type="InterPro" id="IPR005467">
    <property type="entry name" value="His_kinase_dom"/>
</dbReference>
<dbReference type="InterPro" id="IPR003660">
    <property type="entry name" value="HAMP_dom"/>
</dbReference>
<dbReference type="PROSITE" id="PS50885">
    <property type="entry name" value="HAMP"/>
    <property type="match status" value="1"/>
</dbReference>
<keyword evidence="6" id="KW-0808">Transferase</keyword>
<dbReference type="EC" id="2.7.13.3" evidence="3"/>
<comment type="subcellular location">
    <subcellularLocation>
        <location evidence="2">Cell membrane</location>
        <topology evidence="2">Multi-pass membrane protein</topology>
    </subcellularLocation>
</comment>
<dbReference type="EMBL" id="SNXE01000006">
    <property type="protein sequence ID" value="TDP07935.1"/>
    <property type="molecule type" value="Genomic_DNA"/>
</dbReference>
<dbReference type="Gene3D" id="6.10.340.10">
    <property type="match status" value="1"/>
</dbReference>